<dbReference type="Ensembl" id="ENSPLOT00000029458.1">
    <property type="protein sequence ID" value="ENSPLOP00000026684.1"/>
    <property type="gene ID" value="ENSPLOG00000019584.1"/>
</dbReference>
<dbReference type="Gene3D" id="3.30.450.60">
    <property type="match status" value="1"/>
</dbReference>
<dbReference type="Pfam" id="PF01217">
    <property type="entry name" value="Clat_adaptor_s"/>
    <property type="match status" value="1"/>
</dbReference>
<name>A0A8C8Y0R1_PANLE</name>
<keyword evidence="2" id="KW-0653">Protein transport</keyword>
<evidence type="ECO:0000256" key="2">
    <source>
        <dbReference type="ARBA" id="ARBA00022927"/>
    </source>
</evidence>
<dbReference type="AlphaFoldDB" id="A0A8C8Y0R1"/>
<dbReference type="SUPFAM" id="SSF64356">
    <property type="entry name" value="SNARE-like"/>
    <property type="match status" value="1"/>
</dbReference>
<dbReference type="InterPro" id="IPR011012">
    <property type="entry name" value="Longin-like_dom_sf"/>
</dbReference>
<dbReference type="Proteomes" id="UP000694399">
    <property type="component" value="Unassembled WGS sequence"/>
</dbReference>
<keyword evidence="2" id="KW-0813">Transport</keyword>
<reference evidence="4" key="2">
    <citation type="submission" date="2025-09" db="UniProtKB">
        <authorList>
            <consortium name="Ensembl"/>
        </authorList>
    </citation>
    <scope>IDENTIFICATION</scope>
</reference>
<evidence type="ECO:0000313" key="5">
    <source>
        <dbReference type="Proteomes" id="UP000694399"/>
    </source>
</evidence>
<keyword evidence="5" id="KW-1185">Reference proteome</keyword>
<accession>A0A8C8Y0R1</accession>
<evidence type="ECO:0000313" key="4">
    <source>
        <dbReference type="Ensembl" id="ENSPLOP00000026684.1"/>
    </source>
</evidence>
<organism evidence="4 5">
    <name type="scientific">Panthera leo</name>
    <name type="common">Lion</name>
    <dbReference type="NCBI Taxonomy" id="9689"/>
    <lineage>
        <taxon>Eukaryota</taxon>
        <taxon>Metazoa</taxon>
        <taxon>Chordata</taxon>
        <taxon>Craniata</taxon>
        <taxon>Vertebrata</taxon>
        <taxon>Euteleostomi</taxon>
        <taxon>Mammalia</taxon>
        <taxon>Eutheria</taxon>
        <taxon>Laurasiatheria</taxon>
        <taxon>Carnivora</taxon>
        <taxon>Feliformia</taxon>
        <taxon>Felidae</taxon>
        <taxon>Pantherinae</taxon>
        <taxon>Panthera</taxon>
    </lineage>
</organism>
<dbReference type="GO" id="GO:0012505">
    <property type="term" value="C:endomembrane system"/>
    <property type="evidence" value="ECO:0007669"/>
    <property type="project" value="UniProtKB-SubCell"/>
</dbReference>
<reference evidence="4" key="1">
    <citation type="submission" date="2025-08" db="UniProtKB">
        <authorList>
            <consortium name="Ensembl"/>
        </authorList>
    </citation>
    <scope>IDENTIFICATION</scope>
</reference>
<evidence type="ECO:0000259" key="3">
    <source>
        <dbReference type="Pfam" id="PF01217"/>
    </source>
</evidence>
<dbReference type="GO" id="GO:0015031">
    <property type="term" value="P:protein transport"/>
    <property type="evidence" value="ECO:0007669"/>
    <property type="project" value="UniProtKB-KW"/>
</dbReference>
<dbReference type="OMA" id="WLSAYYL"/>
<dbReference type="GeneTree" id="ENSGT00990000205953"/>
<sequence>MIKVILSFNNYGKQWLTKFYQPYGEDTPEQIIRDTFHLVSKSNENIYGGLSESQCCALPLGPPYPKVL</sequence>
<proteinExistence type="predicted"/>
<evidence type="ECO:0000256" key="1">
    <source>
        <dbReference type="ARBA" id="ARBA00004184"/>
    </source>
</evidence>
<dbReference type="InterPro" id="IPR022775">
    <property type="entry name" value="AP_mu_sigma_su"/>
</dbReference>
<comment type="subcellular location">
    <subcellularLocation>
        <location evidence="1">Endomembrane system</location>
        <topology evidence="1">Peripheral membrane protein</topology>
    </subcellularLocation>
</comment>
<protein>
    <recommendedName>
        <fullName evidence="3">AP complex mu/sigma subunit domain-containing protein</fullName>
    </recommendedName>
</protein>
<feature type="domain" description="AP complex mu/sigma subunit" evidence="3">
    <location>
        <begin position="1"/>
        <end position="45"/>
    </location>
</feature>